<accession>A0A848MD75</accession>
<name>A0A848MD75_PAELE</name>
<reference evidence="6 7" key="1">
    <citation type="submission" date="2020-04" db="EMBL/GenBank/DDBJ databases">
        <title>Paenibacillus algicola sp. nov., a novel marine bacterium producing alginate lyase.</title>
        <authorList>
            <person name="Huang H."/>
        </authorList>
    </citation>
    <scope>NUCLEOTIDE SEQUENCE [LARGE SCALE GENOMIC DNA]</scope>
    <source>
        <strain evidence="6 7">L7-75</strain>
    </source>
</reference>
<protein>
    <submittedName>
        <fullName evidence="6">MBL fold metallo-hydrolase</fullName>
    </submittedName>
</protein>
<dbReference type="InterPro" id="IPR052159">
    <property type="entry name" value="Competence_DNA_uptake"/>
</dbReference>
<dbReference type="PANTHER" id="PTHR30619">
    <property type="entry name" value="DNA INTERNALIZATION/COMPETENCE PROTEIN COMEC/REC2"/>
    <property type="match status" value="1"/>
</dbReference>
<dbReference type="AlphaFoldDB" id="A0A848MD75"/>
<evidence type="ECO:0000256" key="3">
    <source>
        <dbReference type="ARBA" id="ARBA00048505"/>
    </source>
</evidence>
<keyword evidence="6" id="KW-0378">Hydrolase</keyword>
<keyword evidence="4" id="KW-0732">Signal</keyword>
<evidence type="ECO:0000313" key="7">
    <source>
        <dbReference type="Proteomes" id="UP000565468"/>
    </source>
</evidence>
<feature type="domain" description="Metallo-beta-lactamase" evidence="5">
    <location>
        <begin position="55"/>
        <end position="260"/>
    </location>
</feature>
<dbReference type="SMART" id="SM00849">
    <property type="entry name" value="Lactamase_B"/>
    <property type="match status" value="1"/>
</dbReference>
<dbReference type="Gene3D" id="3.60.15.10">
    <property type="entry name" value="Ribonuclease Z/Hydroxyacylglutathione hydrolase-like"/>
    <property type="match status" value="1"/>
</dbReference>
<comment type="catalytic activity">
    <reaction evidence="3">
        <text>3',5'-cyclic UMP + H2O = UMP + H(+)</text>
        <dbReference type="Rhea" id="RHEA:70575"/>
        <dbReference type="ChEBI" id="CHEBI:15377"/>
        <dbReference type="ChEBI" id="CHEBI:15378"/>
        <dbReference type="ChEBI" id="CHEBI:57865"/>
        <dbReference type="ChEBI" id="CHEBI:184387"/>
    </reaction>
    <physiologicalReaction direction="left-to-right" evidence="3">
        <dbReference type="Rhea" id="RHEA:70576"/>
    </physiologicalReaction>
</comment>
<comment type="caution">
    <text evidence="6">The sequence shown here is derived from an EMBL/GenBank/DDBJ whole genome shotgun (WGS) entry which is preliminary data.</text>
</comment>
<dbReference type="CDD" id="cd07731">
    <property type="entry name" value="ComA-like_MBL-fold"/>
    <property type="match status" value="1"/>
</dbReference>
<proteinExistence type="predicted"/>
<dbReference type="RefSeq" id="WP_169506166.1">
    <property type="nucleotide sequence ID" value="NZ_JABBPN010000017.1"/>
</dbReference>
<dbReference type="Pfam" id="PF00753">
    <property type="entry name" value="Lactamase_B"/>
    <property type="match status" value="1"/>
</dbReference>
<evidence type="ECO:0000313" key="6">
    <source>
        <dbReference type="EMBL" id="NMO97384.1"/>
    </source>
</evidence>
<gene>
    <name evidence="6" type="ORF">HII30_16585</name>
</gene>
<evidence type="ECO:0000256" key="2">
    <source>
        <dbReference type="ARBA" id="ARBA00034301"/>
    </source>
</evidence>
<evidence type="ECO:0000256" key="1">
    <source>
        <dbReference type="ARBA" id="ARBA00034221"/>
    </source>
</evidence>
<dbReference type="PANTHER" id="PTHR30619:SF1">
    <property type="entry name" value="RECOMBINATION PROTEIN 2"/>
    <property type="match status" value="1"/>
</dbReference>
<comment type="catalytic activity">
    <reaction evidence="1">
        <text>3',5'-cyclic CMP + H2O = CMP + H(+)</text>
        <dbReference type="Rhea" id="RHEA:72675"/>
        <dbReference type="ChEBI" id="CHEBI:15377"/>
        <dbReference type="ChEBI" id="CHEBI:15378"/>
        <dbReference type="ChEBI" id="CHEBI:58003"/>
        <dbReference type="ChEBI" id="CHEBI:60377"/>
    </reaction>
    <physiologicalReaction direction="left-to-right" evidence="1">
        <dbReference type="Rhea" id="RHEA:72676"/>
    </physiologicalReaction>
</comment>
<dbReference type="InterPro" id="IPR036866">
    <property type="entry name" value="RibonucZ/Hydroxyglut_hydro"/>
</dbReference>
<feature type="chain" id="PRO_5038548113" evidence="4">
    <location>
        <begin position="25"/>
        <end position="306"/>
    </location>
</feature>
<evidence type="ECO:0000256" key="4">
    <source>
        <dbReference type="SAM" id="SignalP"/>
    </source>
</evidence>
<organism evidence="6 7">
    <name type="scientific">Paenibacillus lemnae</name>
    <dbReference type="NCBI Taxonomy" id="1330551"/>
    <lineage>
        <taxon>Bacteria</taxon>
        <taxon>Bacillati</taxon>
        <taxon>Bacillota</taxon>
        <taxon>Bacilli</taxon>
        <taxon>Bacillales</taxon>
        <taxon>Paenibacillaceae</taxon>
        <taxon>Paenibacillus</taxon>
    </lineage>
</organism>
<sequence>MLKHYAVKVISIALLLLLLLNACSAPERESEFTTWRPKIGELAVRYFYLESKDKSGDAILVTAPDGKNILLDAGIPEAGPKLDEMLRTLGVDELDIVINTHPHIDHIGGLTTLLRTLPVQSYYSNGIPHTTDTYSKVQSALKEKGIQEQHLQEGDRLELSDDLHIEILNPEAGSGELAVEKRSTEEHNNKSMVLLMVYKDTRILFTGDIYKTAEYELMKRYGEHLKADLMHAPHHGDITSSSGKFIDTVGAEHVIISANILQSLDVMKRYEDKVDHVWNTGINGNMLFISDGVHIQAFPESINTDK</sequence>
<dbReference type="GO" id="GO:0016787">
    <property type="term" value="F:hydrolase activity"/>
    <property type="evidence" value="ECO:0007669"/>
    <property type="project" value="UniProtKB-KW"/>
</dbReference>
<keyword evidence="7" id="KW-1185">Reference proteome</keyword>
<feature type="signal peptide" evidence="4">
    <location>
        <begin position="1"/>
        <end position="24"/>
    </location>
</feature>
<dbReference type="SUPFAM" id="SSF56281">
    <property type="entry name" value="Metallo-hydrolase/oxidoreductase"/>
    <property type="match status" value="1"/>
</dbReference>
<dbReference type="EMBL" id="JABBPN010000017">
    <property type="protein sequence ID" value="NMO97384.1"/>
    <property type="molecule type" value="Genomic_DNA"/>
</dbReference>
<dbReference type="Proteomes" id="UP000565468">
    <property type="component" value="Unassembled WGS sequence"/>
</dbReference>
<comment type="function">
    <text evidence="2">Counteracts the endogenous Pycsar antiviral defense system. Phosphodiesterase that enables metal-dependent hydrolysis of host cyclic nucleotide Pycsar defense signals such as cCMP and cUMP.</text>
</comment>
<evidence type="ECO:0000259" key="5">
    <source>
        <dbReference type="SMART" id="SM00849"/>
    </source>
</evidence>
<dbReference type="InterPro" id="IPR001279">
    <property type="entry name" value="Metallo-B-lactamas"/>
</dbReference>
<dbReference type="InterPro" id="IPR035681">
    <property type="entry name" value="ComA-like_MBL"/>
</dbReference>